<gene>
    <name evidence="1" type="ORF">GCM10011379_58320</name>
</gene>
<accession>A0A917J770</accession>
<proteinExistence type="predicted"/>
<comment type="caution">
    <text evidence="1">The sequence shown here is derived from an EMBL/GenBank/DDBJ whole genome shotgun (WGS) entry which is preliminary data.</text>
</comment>
<organism evidence="1 2">
    <name type="scientific">Filimonas zeae</name>
    <dbReference type="NCBI Taxonomy" id="1737353"/>
    <lineage>
        <taxon>Bacteria</taxon>
        <taxon>Pseudomonadati</taxon>
        <taxon>Bacteroidota</taxon>
        <taxon>Chitinophagia</taxon>
        <taxon>Chitinophagales</taxon>
        <taxon>Chitinophagaceae</taxon>
        <taxon>Filimonas</taxon>
    </lineage>
</organism>
<sequence length="169" mass="19272">MDELYGIDIETAHERAKTLIPEDFFWSCADELSPFGSDEGDCALAEWRDWRKSNPTTPSIECLKWTIESVGEMLWNQYNTALLDKELLFNQIADGNFDDNQYIYTLDISVIATGFGQLVDEGMIDPANKPLIQLAIDRQILWSQLQPGWQHAGDYINHMNILTRALAEA</sequence>
<dbReference type="Proteomes" id="UP000627292">
    <property type="component" value="Unassembled WGS sequence"/>
</dbReference>
<evidence type="ECO:0000313" key="1">
    <source>
        <dbReference type="EMBL" id="GGH83236.1"/>
    </source>
</evidence>
<evidence type="ECO:0000313" key="2">
    <source>
        <dbReference type="Proteomes" id="UP000627292"/>
    </source>
</evidence>
<dbReference type="RefSeq" id="WP_188959374.1">
    <property type="nucleotide sequence ID" value="NZ_BMIB01000009.1"/>
</dbReference>
<keyword evidence="2" id="KW-1185">Reference proteome</keyword>
<dbReference type="EMBL" id="BMIB01000009">
    <property type="protein sequence ID" value="GGH83236.1"/>
    <property type="molecule type" value="Genomic_DNA"/>
</dbReference>
<dbReference type="AlphaFoldDB" id="A0A917J770"/>
<reference evidence="1" key="2">
    <citation type="submission" date="2020-09" db="EMBL/GenBank/DDBJ databases">
        <authorList>
            <person name="Sun Q."/>
            <person name="Zhou Y."/>
        </authorList>
    </citation>
    <scope>NUCLEOTIDE SEQUENCE</scope>
    <source>
        <strain evidence="1">CGMCC 1.15290</strain>
    </source>
</reference>
<protein>
    <submittedName>
        <fullName evidence="1">Uncharacterized protein</fullName>
    </submittedName>
</protein>
<name>A0A917J770_9BACT</name>
<reference evidence="1" key="1">
    <citation type="journal article" date="2014" name="Int. J. Syst. Evol. Microbiol.">
        <title>Complete genome sequence of Corynebacterium casei LMG S-19264T (=DSM 44701T), isolated from a smear-ripened cheese.</title>
        <authorList>
            <consortium name="US DOE Joint Genome Institute (JGI-PGF)"/>
            <person name="Walter F."/>
            <person name="Albersmeier A."/>
            <person name="Kalinowski J."/>
            <person name="Ruckert C."/>
        </authorList>
    </citation>
    <scope>NUCLEOTIDE SEQUENCE</scope>
    <source>
        <strain evidence="1">CGMCC 1.15290</strain>
    </source>
</reference>